<keyword evidence="3" id="KW-1185">Reference proteome</keyword>
<evidence type="ECO:0000313" key="2">
    <source>
        <dbReference type="EMBL" id="KJD42302.1"/>
    </source>
</evidence>
<dbReference type="EMBL" id="JTHP01000140">
    <property type="protein sequence ID" value="KJD42302.1"/>
    <property type="molecule type" value="Genomic_DNA"/>
</dbReference>
<feature type="non-terminal residue" evidence="2">
    <location>
        <position position="258"/>
    </location>
</feature>
<organism evidence="2 3">
    <name type="scientific">Paenibacillus terrae</name>
    <dbReference type="NCBI Taxonomy" id="159743"/>
    <lineage>
        <taxon>Bacteria</taxon>
        <taxon>Bacillati</taxon>
        <taxon>Bacillota</taxon>
        <taxon>Bacilli</taxon>
        <taxon>Bacillales</taxon>
        <taxon>Paenibacillaceae</taxon>
        <taxon>Paenibacillus</taxon>
    </lineage>
</organism>
<dbReference type="Proteomes" id="UP000032534">
    <property type="component" value="Unassembled WGS sequence"/>
</dbReference>
<reference evidence="2 3" key="1">
    <citation type="submission" date="2014-11" db="EMBL/GenBank/DDBJ databases">
        <title>Draft Genome Sequences of Paenibacillus polymyxa NRRL B-30509 and Paenibacillus terrae NRRL B-30644, Strains from a Poultry Environment that Produce Tridecaptin A and Paenicidins.</title>
        <authorList>
            <person name="van Belkum M.J."/>
            <person name="Lohans C.T."/>
            <person name="Vederas J.C."/>
        </authorList>
    </citation>
    <scope>NUCLEOTIDE SEQUENCE [LARGE SCALE GENOMIC DNA]</scope>
    <source>
        <strain evidence="2 3">NRRL B-30644</strain>
    </source>
</reference>
<protein>
    <submittedName>
        <fullName evidence="2">Uncharacterized protein</fullName>
    </submittedName>
</protein>
<accession>A0A0D7WX43</accession>
<dbReference type="PATRIC" id="fig|159743.3.peg.6471"/>
<comment type="caution">
    <text evidence="2">The sequence shown here is derived from an EMBL/GenBank/DDBJ whole genome shotgun (WGS) entry which is preliminary data.</text>
</comment>
<name>A0A0D7WX43_9BACL</name>
<feature type="region of interest" description="Disordered" evidence="1">
    <location>
        <begin position="222"/>
        <end position="258"/>
    </location>
</feature>
<proteinExistence type="predicted"/>
<sequence>MSSNPTRNQYQIKLFHFNEITHVGNQLCAPQSNTRTITVSNSIYLDQLKRVVAEHDPSIDVTEVIFMLKADQIDEDDPSQLALFERMLREGIYYNGRKYVRSIKSPAMGRTQRTEFIQEKYVADLYRRITLGKMPSLTNIHKWEAALGVSRSAAQSVPYIPRIVVIPDYEKETIIEDVWKVEKCAEDLEQQKLIFDEKTKQREYFKAKKELKPSKEQLHKLERIPNKTIPWNGRTKSVPDPKDHKTFNGWNKQNRRVK</sequence>
<dbReference type="AlphaFoldDB" id="A0A0D7WX43"/>
<evidence type="ECO:0000313" key="3">
    <source>
        <dbReference type="Proteomes" id="UP000032534"/>
    </source>
</evidence>
<feature type="compositionally biased region" description="Basic and acidic residues" evidence="1">
    <location>
        <begin position="237"/>
        <end position="246"/>
    </location>
</feature>
<gene>
    <name evidence="2" type="ORF">QD47_29020</name>
</gene>
<evidence type="ECO:0000256" key="1">
    <source>
        <dbReference type="SAM" id="MobiDB-lite"/>
    </source>
</evidence>